<gene>
    <name evidence="1" type="ORF">HNQ80_004842</name>
</gene>
<dbReference type="RefSeq" id="WP_207727173.1">
    <property type="nucleotide sequence ID" value="NZ_JACHEN010000044.1"/>
</dbReference>
<organism evidence="1 2">
    <name type="scientific">Anaerosolibacter carboniphilus</name>
    <dbReference type="NCBI Taxonomy" id="1417629"/>
    <lineage>
        <taxon>Bacteria</taxon>
        <taxon>Bacillati</taxon>
        <taxon>Bacillota</taxon>
        <taxon>Clostridia</taxon>
        <taxon>Peptostreptococcales</taxon>
        <taxon>Thermotaleaceae</taxon>
        <taxon>Anaerosolibacter</taxon>
    </lineage>
</organism>
<dbReference type="AlphaFoldDB" id="A0A841L224"/>
<evidence type="ECO:0000313" key="1">
    <source>
        <dbReference type="EMBL" id="MBB6218668.1"/>
    </source>
</evidence>
<reference evidence="1 2" key="1">
    <citation type="submission" date="2020-08" db="EMBL/GenBank/DDBJ databases">
        <title>Genomic Encyclopedia of Type Strains, Phase IV (KMG-IV): sequencing the most valuable type-strain genomes for metagenomic binning, comparative biology and taxonomic classification.</title>
        <authorList>
            <person name="Goeker M."/>
        </authorList>
    </citation>
    <scope>NUCLEOTIDE SEQUENCE [LARGE SCALE GENOMIC DNA]</scope>
    <source>
        <strain evidence="1 2">DSM 103526</strain>
    </source>
</reference>
<accession>A0A841L224</accession>
<name>A0A841L224_9FIRM</name>
<sequence length="71" mass="8719">MEDFYFAYNYDEQKNTASRLYRRINCSFEKYDKAKKQWKPAPEQSCIYIGEDWDYDEITEEQAAEIINNWN</sequence>
<protein>
    <submittedName>
        <fullName evidence="1">Uncharacterized protein</fullName>
    </submittedName>
</protein>
<keyword evidence="2" id="KW-1185">Reference proteome</keyword>
<proteinExistence type="predicted"/>
<dbReference type="Proteomes" id="UP000579281">
    <property type="component" value="Unassembled WGS sequence"/>
</dbReference>
<comment type="caution">
    <text evidence="1">The sequence shown here is derived from an EMBL/GenBank/DDBJ whole genome shotgun (WGS) entry which is preliminary data.</text>
</comment>
<dbReference type="EMBL" id="JACHEN010000044">
    <property type="protein sequence ID" value="MBB6218668.1"/>
    <property type="molecule type" value="Genomic_DNA"/>
</dbReference>
<evidence type="ECO:0000313" key="2">
    <source>
        <dbReference type="Proteomes" id="UP000579281"/>
    </source>
</evidence>